<evidence type="ECO:0000313" key="2">
    <source>
        <dbReference type="Proteomes" id="UP000003477"/>
    </source>
</evidence>
<dbReference type="SUPFAM" id="SSF143011">
    <property type="entry name" value="RelE-like"/>
    <property type="match status" value="1"/>
</dbReference>
<proteinExistence type="predicted"/>
<comment type="caution">
    <text evidence="1">The sequence shown here is derived from an EMBL/GenBank/DDBJ whole genome shotgun (WGS) entry which is preliminary data.</text>
</comment>
<protein>
    <recommendedName>
        <fullName evidence="3">Plasmid stabilization system</fullName>
    </recommendedName>
</protein>
<dbReference type="Gene3D" id="3.30.2310.20">
    <property type="entry name" value="RelE-like"/>
    <property type="match status" value="1"/>
</dbReference>
<reference evidence="1 2" key="1">
    <citation type="journal article" date="2011" name="Front. Microbiol.">
        <title>Two Strains of Crocosphaera watsonii with Highly Conserved Genomes are Distinguished by Strain-Specific Features.</title>
        <authorList>
            <person name="Bench S.R."/>
            <person name="Ilikchyan I.N."/>
            <person name="Tripp H.J."/>
            <person name="Zehr J.P."/>
        </authorList>
    </citation>
    <scope>NUCLEOTIDE SEQUENCE [LARGE SCALE GENOMIC DNA]</scope>
    <source>
        <strain evidence="1 2">WH 0003</strain>
    </source>
</reference>
<evidence type="ECO:0000313" key="1">
    <source>
        <dbReference type="EMBL" id="EHJ13125.1"/>
    </source>
</evidence>
<sequence>MGTKSRYQVKVNHLVREEDLPQLSEGLRKDFEDFCNSIFVEDPYNCLGLDNHTLKGDLRGYRALEIDENGVSYRLVYRIYEKPAPKRVFILSFAEHDLAYEKAKDRK</sequence>
<organism evidence="1 2">
    <name type="scientific">Crocosphaera watsonii WH 0003</name>
    <dbReference type="NCBI Taxonomy" id="423471"/>
    <lineage>
        <taxon>Bacteria</taxon>
        <taxon>Bacillati</taxon>
        <taxon>Cyanobacteriota</taxon>
        <taxon>Cyanophyceae</taxon>
        <taxon>Oscillatoriophycideae</taxon>
        <taxon>Chroococcales</taxon>
        <taxon>Aphanothecaceae</taxon>
        <taxon>Crocosphaera</taxon>
    </lineage>
</organism>
<accession>G5J3X6</accession>
<dbReference type="EMBL" id="AESD01000333">
    <property type="protein sequence ID" value="EHJ13125.1"/>
    <property type="molecule type" value="Genomic_DNA"/>
</dbReference>
<dbReference type="InterPro" id="IPR035093">
    <property type="entry name" value="RelE/ParE_toxin_dom_sf"/>
</dbReference>
<dbReference type="PATRIC" id="fig|423471.3.peg.2064"/>
<evidence type="ECO:0008006" key="3">
    <source>
        <dbReference type="Google" id="ProtNLM"/>
    </source>
</evidence>
<name>G5J3X6_CROWT</name>
<gene>
    <name evidence="1" type="ORF">CWATWH0003_2199</name>
</gene>
<dbReference type="AlphaFoldDB" id="G5J3X6"/>
<dbReference type="Proteomes" id="UP000003477">
    <property type="component" value="Unassembled WGS sequence"/>
</dbReference>